<evidence type="ECO:0000313" key="2">
    <source>
        <dbReference type="EMBL" id="KNC29971.1"/>
    </source>
</evidence>
<dbReference type="Pfam" id="PF00454">
    <property type="entry name" value="PI3_PI4_kinase"/>
    <property type="match status" value="1"/>
</dbReference>
<dbReference type="SUPFAM" id="SSF56112">
    <property type="entry name" value="Protein kinase-like (PK-like)"/>
    <property type="match status" value="1"/>
</dbReference>
<sequence length="324" mass="36548">CCTEHPYHSVWQLLNIVNTVHTSLLAQDRERKAAAQKIISYASVKKKEVCSNMAKLSRSMINLAKVPAGEAHHLIFQDLPGNIGQIWLKDIPSGNYVLPTYDIKPREVGGYSDIPTVSIVEDVIPIAGGISRPKIISFILSNGEKTRIILKSESRDDLRQDAIVQQVLKVANTLLQKENRNLGIITYIVAPLASTIGAIQFAENSKSLQDVLAPLHKTYGGVNEYSKERARSMMKRVSGQQRTIRIETFREIMEHTQPQMRHFWSESHLNIQRWFKAKNNWSRTNGVMSIMGYILGLGDRHASNLLLNTYTGEVIHIDFGITFD</sequence>
<protein>
    <recommendedName>
        <fullName evidence="1">PI3K/PI4K catalytic domain-containing protein</fullName>
    </recommendedName>
</protein>
<organism evidence="2 3">
    <name type="scientific">Lucilia cuprina</name>
    <name type="common">Green bottle fly</name>
    <name type="synonym">Australian sheep blowfly</name>
    <dbReference type="NCBI Taxonomy" id="7375"/>
    <lineage>
        <taxon>Eukaryota</taxon>
        <taxon>Metazoa</taxon>
        <taxon>Ecdysozoa</taxon>
        <taxon>Arthropoda</taxon>
        <taxon>Hexapoda</taxon>
        <taxon>Insecta</taxon>
        <taxon>Pterygota</taxon>
        <taxon>Neoptera</taxon>
        <taxon>Endopterygota</taxon>
        <taxon>Diptera</taxon>
        <taxon>Brachycera</taxon>
        <taxon>Muscomorpha</taxon>
        <taxon>Oestroidea</taxon>
        <taxon>Calliphoridae</taxon>
        <taxon>Luciliinae</taxon>
        <taxon>Lucilia</taxon>
    </lineage>
</organism>
<feature type="non-terminal residue" evidence="2">
    <location>
        <position position="1"/>
    </location>
</feature>
<dbReference type="InterPro" id="IPR000403">
    <property type="entry name" value="PI3/4_kinase_cat_dom"/>
</dbReference>
<evidence type="ECO:0000259" key="1">
    <source>
        <dbReference type="PROSITE" id="PS50290"/>
    </source>
</evidence>
<dbReference type="PROSITE" id="PS50290">
    <property type="entry name" value="PI3_4_KINASE_3"/>
    <property type="match status" value="1"/>
</dbReference>
<comment type="caution">
    <text evidence="2">The sequence shown here is derived from an EMBL/GenBank/DDBJ whole genome shotgun (WGS) entry which is preliminary data.</text>
</comment>
<dbReference type="InterPro" id="IPR038980">
    <property type="entry name" value="ATM_plant"/>
</dbReference>
<dbReference type="SMART" id="SM00146">
    <property type="entry name" value="PI3Kc"/>
    <property type="match status" value="1"/>
</dbReference>
<dbReference type="OrthoDB" id="381190at2759"/>
<dbReference type="GO" id="GO:0006974">
    <property type="term" value="P:DNA damage response"/>
    <property type="evidence" value="ECO:0007669"/>
    <property type="project" value="InterPro"/>
</dbReference>
<dbReference type="GO" id="GO:0004674">
    <property type="term" value="F:protein serine/threonine kinase activity"/>
    <property type="evidence" value="ECO:0007669"/>
    <property type="project" value="InterPro"/>
</dbReference>
<feature type="non-terminal residue" evidence="2">
    <location>
        <position position="324"/>
    </location>
</feature>
<dbReference type="InterPro" id="IPR036940">
    <property type="entry name" value="PI3/4_kinase_cat_sf"/>
</dbReference>
<name>A0A0L0CCL2_LUCCU</name>
<evidence type="ECO:0000313" key="3">
    <source>
        <dbReference type="Proteomes" id="UP000037069"/>
    </source>
</evidence>
<reference evidence="2 3" key="1">
    <citation type="journal article" date="2015" name="Nat. Commun.">
        <title>Lucilia cuprina genome unlocks parasitic fly biology to underpin future interventions.</title>
        <authorList>
            <person name="Anstead C.A."/>
            <person name="Korhonen P.K."/>
            <person name="Young N.D."/>
            <person name="Hall R.S."/>
            <person name="Jex A.R."/>
            <person name="Murali S.C."/>
            <person name="Hughes D.S."/>
            <person name="Lee S.F."/>
            <person name="Perry T."/>
            <person name="Stroehlein A.J."/>
            <person name="Ansell B.R."/>
            <person name="Breugelmans B."/>
            <person name="Hofmann A."/>
            <person name="Qu J."/>
            <person name="Dugan S."/>
            <person name="Lee S.L."/>
            <person name="Chao H."/>
            <person name="Dinh H."/>
            <person name="Han Y."/>
            <person name="Doddapaneni H.V."/>
            <person name="Worley K.C."/>
            <person name="Muzny D.M."/>
            <person name="Ioannidis P."/>
            <person name="Waterhouse R.M."/>
            <person name="Zdobnov E.M."/>
            <person name="James P.J."/>
            <person name="Bagnall N.H."/>
            <person name="Kotze A.C."/>
            <person name="Gibbs R.A."/>
            <person name="Richards S."/>
            <person name="Batterham P."/>
            <person name="Gasser R.B."/>
        </authorList>
    </citation>
    <scope>NUCLEOTIDE SEQUENCE [LARGE SCALE GENOMIC DNA]</scope>
    <source>
        <strain evidence="2 3">LS</strain>
        <tissue evidence="2">Full body</tissue>
    </source>
</reference>
<dbReference type="PANTHER" id="PTHR37079:SF4">
    <property type="entry name" value="SERINE_THREONINE-PROTEIN KINASE ATM"/>
    <property type="match status" value="1"/>
</dbReference>
<dbReference type="Proteomes" id="UP000037069">
    <property type="component" value="Unassembled WGS sequence"/>
</dbReference>
<dbReference type="Gene3D" id="3.30.1010.10">
    <property type="entry name" value="Phosphatidylinositol 3-kinase Catalytic Subunit, Chain A, domain 4"/>
    <property type="match status" value="1"/>
</dbReference>
<dbReference type="EMBL" id="JRES01000606">
    <property type="protein sequence ID" value="KNC29971.1"/>
    <property type="molecule type" value="Genomic_DNA"/>
</dbReference>
<dbReference type="AlphaFoldDB" id="A0A0L0CCL2"/>
<proteinExistence type="predicted"/>
<dbReference type="Gene3D" id="1.10.1070.11">
    <property type="entry name" value="Phosphatidylinositol 3-/4-kinase, catalytic domain"/>
    <property type="match status" value="1"/>
</dbReference>
<dbReference type="STRING" id="7375.A0A0L0CCL2"/>
<feature type="domain" description="PI3K/PI4K catalytic" evidence="1">
    <location>
        <begin position="120"/>
        <end position="324"/>
    </location>
</feature>
<accession>A0A0L0CCL2</accession>
<gene>
    <name evidence="2" type="ORF">FF38_03749</name>
</gene>
<keyword evidence="3" id="KW-1185">Reference proteome</keyword>
<dbReference type="PANTHER" id="PTHR37079">
    <property type="entry name" value="SERINE/THREONINE-PROTEIN KINASE ATM"/>
    <property type="match status" value="1"/>
</dbReference>
<dbReference type="InterPro" id="IPR011009">
    <property type="entry name" value="Kinase-like_dom_sf"/>
</dbReference>